<sequence length="378" mass="41475">MPEPRLTRIPIDLRLLGPVRLVIGGRRLHLSGYRTLMILAVLAVERGVALSPQRLGRRVWDDEPPPSYRSSLQNRIARIRAAIRAAGVSDTDLLRTESGCYRLDIRPGDCDLHRFTEARTKAVMARDRGDYEGASDAFRRALAEWSGDALDGLRASPFVDGFRVRMEEERRQTVIDRIDMDIACGRAREVIGELRVMAEESPTGVAVWSRYITALYLGDSADDAAGACRVILSRLYDQGMDAPQELRALQERILRHEPLPGSPVSGSTAPDEERPTLQDSLSAIMLVSSDGQVIAVTEAGVSIGRGVGNDLRLADPKISRRHARVDSDGERAHITDLGSANGVYVNDRRIGSATLLEPGDTVRLGSTVVKVRLADPAR</sequence>
<dbReference type="InterPro" id="IPR036388">
    <property type="entry name" value="WH-like_DNA-bd_sf"/>
</dbReference>
<dbReference type="InterPro" id="IPR005158">
    <property type="entry name" value="BTAD"/>
</dbReference>
<dbReference type="CDD" id="cd15831">
    <property type="entry name" value="BTAD"/>
    <property type="match status" value="1"/>
</dbReference>
<dbReference type="InterPro" id="IPR000253">
    <property type="entry name" value="FHA_dom"/>
</dbReference>
<evidence type="ECO:0000256" key="3">
    <source>
        <dbReference type="ARBA" id="ARBA00023163"/>
    </source>
</evidence>
<dbReference type="Pfam" id="PF00498">
    <property type="entry name" value="FHA"/>
    <property type="match status" value="1"/>
</dbReference>
<keyword evidence="2" id="KW-0805">Transcription regulation</keyword>
<accession>A0ABV3F3P6</accession>
<name>A0ABV3F3P6_9NOCA</name>
<proteinExistence type="predicted"/>
<dbReference type="InterPro" id="IPR008984">
    <property type="entry name" value="SMAD_FHA_dom_sf"/>
</dbReference>
<dbReference type="InterPro" id="IPR051677">
    <property type="entry name" value="AfsR-DnrI-RedD_regulator"/>
</dbReference>
<evidence type="ECO:0000256" key="1">
    <source>
        <dbReference type="ARBA" id="ARBA00022553"/>
    </source>
</evidence>
<dbReference type="InterPro" id="IPR016032">
    <property type="entry name" value="Sig_transdc_resp-reg_C-effctor"/>
</dbReference>
<evidence type="ECO:0000313" key="6">
    <source>
        <dbReference type="Proteomes" id="UP001551658"/>
    </source>
</evidence>
<comment type="caution">
    <text evidence="5">The sequence shown here is derived from an EMBL/GenBank/DDBJ whole genome shotgun (WGS) entry which is preliminary data.</text>
</comment>
<dbReference type="Gene3D" id="2.60.200.20">
    <property type="match status" value="1"/>
</dbReference>
<dbReference type="PROSITE" id="PS50006">
    <property type="entry name" value="FHA_DOMAIN"/>
    <property type="match status" value="1"/>
</dbReference>
<dbReference type="SUPFAM" id="SSF49879">
    <property type="entry name" value="SMAD/FHA domain"/>
    <property type="match status" value="1"/>
</dbReference>
<evidence type="ECO:0000313" key="5">
    <source>
        <dbReference type="EMBL" id="MEV0362145.1"/>
    </source>
</evidence>
<reference evidence="5 6" key="1">
    <citation type="submission" date="2024-06" db="EMBL/GenBank/DDBJ databases">
        <title>The Natural Products Discovery Center: Release of the First 8490 Sequenced Strains for Exploring Actinobacteria Biosynthetic Diversity.</title>
        <authorList>
            <person name="Kalkreuter E."/>
            <person name="Kautsar S.A."/>
            <person name="Yang D."/>
            <person name="Bader C.D."/>
            <person name="Teijaro C.N."/>
            <person name="Fluegel L."/>
            <person name="Davis C.M."/>
            <person name="Simpson J.R."/>
            <person name="Lauterbach L."/>
            <person name="Steele A.D."/>
            <person name="Gui C."/>
            <person name="Meng S."/>
            <person name="Li G."/>
            <person name="Viehrig K."/>
            <person name="Ye F."/>
            <person name="Su P."/>
            <person name="Kiefer A.F."/>
            <person name="Nichols A."/>
            <person name="Cepeda A.J."/>
            <person name="Yan W."/>
            <person name="Fan B."/>
            <person name="Jiang Y."/>
            <person name="Adhikari A."/>
            <person name="Zheng C.-J."/>
            <person name="Schuster L."/>
            <person name="Cowan T.M."/>
            <person name="Smanski M.J."/>
            <person name="Chevrette M.G."/>
            <person name="De Carvalho L.P.S."/>
            <person name="Shen B."/>
        </authorList>
    </citation>
    <scope>NUCLEOTIDE SEQUENCE [LARGE SCALE GENOMIC DNA]</scope>
    <source>
        <strain evidence="5 6">NPDC050671</strain>
    </source>
</reference>
<organism evidence="5 6">
    <name type="scientific">Nocardia fusca</name>
    <dbReference type="NCBI Taxonomy" id="941183"/>
    <lineage>
        <taxon>Bacteria</taxon>
        <taxon>Bacillati</taxon>
        <taxon>Actinomycetota</taxon>
        <taxon>Actinomycetes</taxon>
        <taxon>Mycobacteriales</taxon>
        <taxon>Nocardiaceae</taxon>
        <taxon>Nocardia</taxon>
    </lineage>
</organism>
<keyword evidence="1" id="KW-0597">Phosphoprotein</keyword>
<dbReference type="EMBL" id="JBFAIH010000002">
    <property type="protein sequence ID" value="MEV0362145.1"/>
    <property type="molecule type" value="Genomic_DNA"/>
</dbReference>
<dbReference type="Gene3D" id="1.10.10.10">
    <property type="entry name" value="Winged helix-like DNA-binding domain superfamily/Winged helix DNA-binding domain"/>
    <property type="match status" value="1"/>
</dbReference>
<evidence type="ECO:0000259" key="4">
    <source>
        <dbReference type="PROSITE" id="PS50006"/>
    </source>
</evidence>
<protein>
    <submittedName>
        <fullName evidence="5">BTAD domain-containing putative transcriptional regulator</fullName>
    </submittedName>
</protein>
<dbReference type="RefSeq" id="WP_357974133.1">
    <property type="nucleotide sequence ID" value="NZ_JBFAIH010000002.1"/>
</dbReference>
<dbReference type="SUPFAM" id="SSF46894">
    <property type="entry name" value="C-terminal effector domain of the bipartite response regulators"/>
    <property type="match status" value="1"/>
</dbReference>
<feature type="domain" description="FHA" evidence="4">
    <location>
        <begin position="301"/>
        <end position="350"/>
    </location>
</feature>
<evidence type="ECO:0000256" key="2">
    <source>
        <dbReference type="ARBA" id="ARBA00023015"/>
    </source>
</evidence>
<dbReference type="PANTHER" id="PTHR35807">
    <property type="entry name" value="TRANSCRIPTIONAL REGULATOR REDD-RELATED"/>
    <property type="match status" value="1"/>
</dbReference>
<gene>
    <name evidence="5" type="ORF">AB0H72_05530</name>
</gene>
<dbReference type="CDD" id="cd00060">
    <property type="entry name" value="FHA"/>
    <property type="match status" value="1"/>
</dbReference>
<keyword evidence="6" id="KW-1185">Reference proteome</keyword>
<dbReference type="Proteomes" id="UP001551658">
    <property type="component" value="Unassembled WGS sequence"/>
</dbReference>
<dbReference type="InterPro" id="IPR011990">
    <property type="entry name" value="TPR-like_helical_dom_sf"/>
</dbReference>
<dbReference type="Pfam" id="PF03704">
    <property type="entry name" value="BTAD"/>
    <property type="match status" value="1"/>
</dbReference>
<dbReference type="PANTHER" id="PTHR35807:SF1">
    <property type="entry name" value="TRANSCRIPTIONAL REGULATOR REDD"/>
    <property type="match status" value="1"/>
</dbReference>
<dbReference type="Gene3D" id="1.25.40.10">
    <property type="entry name" value="Tetratricopeptide repeat domain"/>
    <property type="match status" value="1"/>
</dbReference>
<dbReference type="SMART" id="SM01043">
    <property type="entry name" value="BTAD"/>
    <property type="match status" value="1"/>
</dbReference>
<dbReference type="SMART" id="SM00240">
    <property type="entry name" value="FHA"/>
    <property type="match status" value="1"/>
</dbReference>
<dbReference type="SUPFAM" id="SSF48452">
    <property type="entry name" value="TPR-like"/>
    <property type="match status" value="1"/>
</dbReference>
<keyword evidence="3" id="KW-0804">Transcription</keyword>